<reference evidence="2 3" key="1">
    <citation type="submission" date="2021-03" db="EMBL/GenBank/DDBJ databases">
        <title>Isolation and description of Capnocytophaga bilenii sp. nov., a novel Capnocytophaga species, isolated from a gingivitis subject.</title>
        <authorList>
            <person name="Antezack A."/>
            <person name="Monnet-Corti V."/>
            <person name="La Scola B."/>
        </authorList>
    </citation>
    <scope>NUCLEOTIDE SEQUENCE [LARGE SCALE GENOMIC DNA]</scope>
    <source>
        <strain evidence="2 3">Marseille-Q4570</strain>
    </source>
</reference>
<protein>
    <submittedName>
        <fullName evidence="2">Insulinase family protein</fullName>
    </submittedName>
</protein>
<comment type="caution">
    <text evidence="2">The sequence shown here is derived from an EMBL/GenBank/DDBJ whole genome shotgun (WGS) entry which is preliminary data.</text>
</comment>
<dbReference type="Proteomes" id="UP000681610">
    <property type="component" value="Unassembled WGS sequence"/>
</dbReference>
<dbReference type="InterPro" id="IPR050361">
    <property type="entry name" value="MPP/UQCRC_Complex"/>
</dbReference>
<evidence type="ECO:0000313" key="2">
    <source>
        <dbReference type="EMBL" id="MBO1884417.1"/>
    </source>
</evidence>
<proteinExistence type="predicted"/>
<sequence length="450" mass="50367">MKQPQPSAAPVIDLGEPITHILPNGLTLLIVENNRLPQVSIRLSFDEQPTLEGDKKGVFELISLLAGNGSTTISKDDFNEEIDYLAADISIMPNGVMGRTLSKYFGRVLELIADAALHPHFSEEELAKEKARLIQSIRANDNNAEAIMKRVGKALCYTLLHPYGEYTTEEKIAAITLEDIKEQYHKHFVPNNAYLVIAGEVQAKEVIALVTEYFGKWEAVTITHKPLYEPINVPTTQIDLIDLPTAVQSEVRVTNLIELSMKDKDYFALLVANSILGGDFGSYINMNLREANGYTYGAFSTFKTDKWTKGVFSIKTKVGNAVTAPAIAEVLKEVERIRTEYVTDEALAQAKAQYLGQFILATERPQTIANYAINIKVCNLPADFYKNYIANIEAVTKEDVLRVANHYYTLYNFRIIVVGKASEIKADLKKLTQRGQAIPLYEYDKYANKL</sequence>
<dbReference type="RefSeq" id="WP_208058908.1">
    <property type="nucleotide sequence ID" value="NZ_JAGDYP010000005.1"/>
</dbReference>
<dbReference type="InterPro" id="IPR007863">
    <property type="entry name" value="Peptidase_M16_C"/>
</dbReference>
<organism evidence="2 3">
    <name type="scientific">Capnocytophaga bilenii</name>
    <dbReference type="NCBI Taxonomy" id="2819369"/>
    <lineage>
        <taxon>Bacteria</taxon>
        <taxon>Pseudomonadati</taxon>
        <taxon>Bacteroidota</taxon>
        <taxon>Flavobacteriia</taxon>
        <taxon>Flavobacteriales</taxon>
        <taxon>Flavobacteriaceae</taxon>
        <taxon>Capnocytophaga</taxon>
    </lineage>
</organism>
<dbReference type="Gene3D" id="3.30.830.10">
    <property type="entry name" value="Metalloenzyme, LuxS/M16 peptidase-like"/>
    <property type="match status" value="2"/>
</dbReference>
<dbReference type="PANTHER" id="PTHR11851">
    <property type="entry name" value="METALLOPROTEASE"/>
    <property type="match status" value="1"/>
</dbReference>
<name>A0ABS3PZ57_9FLAO</name>
<keyword evidence="3" id="KW-1185">Reference proteome</keyword>
<feature type="domain" description="Peptidase M16 C-terminal" evidence="1">
    <location>
        <begin position="175"/>
        <end position="354"/>
    </location>
</feature>
<gene>
    <name evidence="2" type="ORF">J4N46_08300</name>
</gene>
<dbReference type="Pfam" id="PF05193">
    <property type="entry name" value="Peptidase_M16_C"/>
    <property type="match status" value="1"/>
</dbReference>
<evidence type="ECO:0000259" key="1">
    <source>
        <dbReference type="Pfam" id="PF05193"/>
    </source>
</evidence>
<dbReference type="EMBL" id="JAGDYP010000005">
    <property type="protein sequence ID" value="MBO1884417.1"/>
    <property type="molecule type" value="Genomic_DNA"/>
</dbReference>
<dbReference type="InterPro" id="IPR011249">
    <property type="entry name" value="Metalloenz_LuxS/M16"/>
</dbReference>
<evidence type="ECO:0000313" key="3">
    <source>
        <dbReference type="Proteomes" id="UP000681610"/>
    </source>
</evidence>
<dbReference type="SUPFAM" id="SSF63411">
    <property type="entry name" value="LuxS/MPP-like metallohydrolase"/>
    <property type="match status" value="2"/>
</dbReference>
<accession>A0ABS3PZ57</accession>